<feature type="repeat" description="PPR" evidence="2">
    <location>
        <begin position="442"/>
        <end position="476"/>
    </location>
</feature>
<dbReference type="Pfam" id="PF20431">
    <property type="entry name" value="E_motif"/>
    <property type="match status" value="1"/>
</dbReference>
<evidence type="ECO:0000256" key="3">
    <source>
        <dbReference type="SAM" id="MobiDB-lite"/>
    </source>
</evidence>
<accession>A0AAV7EMU7</accession>
<dbReference type="InterPro" id="IPR046848">
    <property type="entry name" value="E_motif"/>
</dbReference>
<dbReference type="InterPro" id="IPR002885">
    <property type="entry name" value="PPR_rpt"/>
</dbReference>
<sequence length="939" mass="103506">MSLRLGRSPGASPSVAASTLLSASLKNLPFTSVQRQFPGKRSKPSPSFVTNPEWGPSRCSQSANSETAECRVSEDFCLRFLSHCNSKSLKGGISVHSSVIKLGVSDNLFLNNNLLSLYSKCLGADEARNLFDELPERDVVSWTGIISAYARERNDEEAMEFFYRMVASGVVPNDFTFSSVLRSCCALGEFEAGACIHAQIIKRGFGFNPVLASALVEFYSNCDKLVEAFNSFQEISDRDTVSWTSAISCFCRAQEWTPAVSLYIRMIEEGTSPNEFTFVKLLMAASFLSLHYGKLLHAHIILWGVKLNIILKTALVDMYSKYKRMGNAVRVLNLTPETDVMLWTALISGYTQASDFEGALGAFSRMEQAGVSPNSFAFSSILNACSSVQAVKLGKQIHSRVIRLGLERDVSVGNALVDLYAKISSTVLEEPLRIFEGIAAPNVISWTSLIAGYAQHGLAQEAFEALVDMQVSGIRPNSYTISSVLKSCRTTEAVNQVGKLHAYVVKTNVDSDISVGNCLVDVYARLGRVAEASNVMETMSRTDMITYTNLAAGMNQMGHHEMALNIFLQMRERDVKMDDFVLASFLSAAANMGAMEPGRQLHCYALTSGLINSPSVLNSLVDMYGKCGSVREAQRAFSEIPDPTEVTWNGLISGLASHGFFSRALSSFEDMRLSGTEPDGITFLLVLFACSHGGLPDLGLEYFDSMEQTYGITPQIDHYVCLVDLLGRAGRLDEAVGVVETMPFHPDALVYKTLLSSCKIHRNLALGEELARRALECDPTDPAIYIMLANIYDGAGKLEFGVQIRQTMRDRGLRKTPGQSWIEVKNKVYSFTAGDRRNPQTDEVHEKLESLKRKIRSLGRPYSESAGSAYHSEKLAVAFGLLNTPSTAPMRIMKNIRICEECHDFVKLVSLAVDREIVVRDNNRFHSFHGGDCSCRGYW</sequence>
<evidence type="ECO:0000256" key="1">
    <source>
        <dbReference type="ARBA" id="ARBA00022737"/>
    </source>
</evidence>
<dbReference type="NCBIfam" id="TIGR00756">
    <property type="entry name" value="PPR"/>
    <property type="match status" value="5"/>
</dbReference>
<dbReference type="GO" id="GO:0003723">
    <property type="term" value="F:RNA binding"/>
    <property type="evidence" value="ECO:0007669"/>
    <property type="project" value="InterPro"/>
</dbReference>
<gene>
    <name evidence="5" type="ORF">H6P81_010123</name>
</gene>
<dbReference type="AlphaFoldDB" id="A0AAV7EMU7"/>
<dbReference type="FunFam" id="1.25.40.10:FF:000227">
    <property type="entry name" value="Pentatricopeptide repeat-containing protein At3g13880"/>
    <property type="match status" value="3"/>
</dbReference>
<dbReference type="PANTHER" id="PTHR47926:SF471">
    <property type="entry name" value="DYW DOMAIN-CONTAINING PROTEIN"/>
    <property type="match status" value="1"/>
</dbReference>
<dbReference type="Gene3D" id="1.25.40.10">
    <property type="entry name" value="Tetratricopeptide repeat domain"/>
    <property type="match status" value="6"/>
</dbReference>
<feature type="repeat" description="PPR" evidence="2">
    <location>
        <begin position="138"/>
        <end position="172"/>
    </location>
</feature>
<evidence type="ECO:0000256" key="2">
    <source>
        <dbReference type="PROSITE-ProRule" id="PRU00708"/>
    </source>
</evidence>
<dbReference type="Pfam" id="PF01535">
    <property type="entry name" value="PPR"/>
    <property type="match status" value="5"/>
</dbReference>
<evidence type="ECO:0000313" key="6">
    <source>
        <dbReference type="Proteomes" id="UP000825729"/>
    </source>
</evidence>
<feature type="region of interest" description="Disordered" evidence="3">
    <location>
        <begin position="35"/>
        <end position="60"/>
    </location>
</feature>
<dbReference type="Pfam" id="PF14432">
    <property type="entry name" value="DYW_deaminase"/>
    <property type="match status" value="1"/>
</dbReference>
<keyword evidence="6" id="KW-1185">Reference proteome</keyword>
<keyword evidence="1" id="KW-0677">Repeat</keyword>
<dbReference type="InterPro" id="IPR032867">
    <property type="entry name" value="DYW_dom"/>
</dbReference>
<comment type="caution">
    <text evidence="5">The sequence shown here is derived from an EMBL/GenBank/DDBJ whole genome shotgun (WGS) entry which is preliminary data.</text>
</comment>
<dbReference type="FunFam" id="1.25.40.10:FF:001093">
    <property type="entry name" value="Pentatricopeptide repeat-containing protein At2g34400"/>
    <property type="match status" value="1"/>
</dbReference>
<dbReference type="InterPro" id="IPR011990">
    <property type="entry name" value="TPR-like_helical_dom_sf"/>
</dbReference>
<dbReference type="EMBL" id="JAINDJ010000004">
    <property type="protein sequence ID" value="KAG9450158.1"/>
    <property type="molecule type" value="Genomic_DNA"/>
</dbReference>
<dbReference type="Proteomes" id="UP000825729">
    <property type="component" value="Unassembled WGS sequence"/>
</dbReference>
<dbReference type="Pfam" id="PF13041">
    <property type="entry name" value="PPR_2"/>
    <property type="match status" value="4"/>
</dbReference>
<dbReference type="PROSITE" id="PS51375">
    <property type="entry name" value="PPR"/>
    <property type="match status" value="7"/>
</dbReference>
<evidence type="ECO:0000313" key="5">
    <source>
        <dbReference type="EMBL" id="KAG9450158.1"/>
    </source>
</evidence>
<evidence type="ECO:0000259" key="4">
    <source>
        <dbReference type="Pfam" id="PF14432"/>
    </source>
</evidence>
<feature type="repeat" description="PPR" evidence="2">
    <location>
        <begin position="644"/>
        <end position="678"/>
    </location>
</feature>
<feature type="repeat" description="PPR" evidence="2">
    <location>
        <begin position="543"/>
        <end position="577"/>
    </location>
</feature>
<dbReference type="SUPFAM" id="SSF48452">
    <property type="entry name" value="TPR-like"/>
    <property type="match status" value="1"/>
</dbReference>
<dbReference type="InterPro" id="IPR046960">
    <property type="entry name" value="PPR_At4g14850-like_plant"/>
</dbReference>
<reference evidence="5 6" key="1">
    <citation type="submission" date="2021-07" db="EMBL/GenBank/DDBJ databases">
        <title>The Aristolochia fimbriata genome: insights into angiosperm evolution, floral development and chemical biosynthesis.</title>
        <authorList>
            <person name="Jiao Y."/>
        </authorList>
    </citation>
    <scope>NUCLEOTIDE SEQUENCE [LARGE SCALE GENOMIC DNA]</scope>
    <source>
        <strain evidence="5">IBCAS-2021</strain>
        <tissue evidence="5">Leaf</tissue>
    </source>
</reference>
<feature type="repeat" description="PPR" evidence="2">
    <location>
        <begin position="173"/>
        <end position="207"/>
    </location>
</feature>
<dbReference type="FunFam" id="1.25.40.10:FF:001224">
    <property type="entry name" value="Pentatricopeptide repeat-containing protein chloroplastic"/>
    <property type="match status" value="1"/>
</dbReference>
<name>A0AAV7EMU7_ARIFI</name>
<feature type="repeat" description="PPR" evidence="2">
    <location>
        <begin position="239"/>
        <end position="273"/>
    </location>
</feature>
<feature type="domain" description="DYW" evidence="4">
    <location>
        <begin position="870"/>
        <end position="939"/>
    </location>
</feature>
<dbReference type="GO" id="GO:0009451">
    <property type="term" value="P:RNA modification"/>
    <property type="evidence" value="ECO:0007669"/>
    <property type="project" value="InterPro"/>
</dbReference>
<protein>
    <recommendedName>
        <fullName evidence="4">DYW domain-containing protein</fullName>
    </recommendedName>
</protein>
<organism evidence="5 6">
    <name type="scientific">Aristolochia fimbriata</name>
    <name type="common">White veined hardy Dutchman's pipe vine</name>
    <dbReference type="NCBI Taxonomy" id="158543"/>
    <lineage>
        <taxon>Eukaryota</taxon>
        <taxon>Viridiplantae</taxon>
        <taxon>Streptophyta</taxon>
        <taxon>Embryophyta</taxon>
        <taxon>Tracheophyta</taxon>
        <taxon>Spermatophyta</taxon>
        <taxon>Magnoliopsida</taxon>
        <taxon>Magnoliidae</taxon>
        <taxon>Piperales</taxon>
        <taxon>Aristolochiaceae</taxon>
        <taxon>Aristolochia</taxon>
    </lineage>
</organism>
<feature type="repeat" description="PPR" evidence="2">
    <location>
        <begin position="339"/>
        <end position="373"/>
    </location>
</feature>
<dbReference type="PANTHER" id="PTHR47926">
    <property type="entry name" value="PENTATRICOPEPTIDE REPEAT-CONTAINING PROTEIN"/>
    <property type="match status" value="1"/>
</dbReference>
<dbReference type="GO" id="GO:0008270">
    <property type="term" value="F:zinc ion binding"/>
    <property type="evidence" value="ECO:0007669"/>
    <property type="project" value="InterPro"/>
</dbReference>
<proteinExistence type="predicted"/>